<comment type="cofactor">
    <cofactor evidence="1">
        <name>Fe(2+)</name>
        <dbReference type="ChEBI" id="CHEBI:29033"/>
    </cofactor>
</comment>
<proteinExistence type="predicted"/>
<dbReference type="RefSeq" id="XP_001838534.2">
    <property type="nucleotide sequence ID" value="XM_001838482.2"/>
</dbReference>
<feature type="domain" description="2OGFeDO JBP1/TET oxygenase" evidence="7">
    <location>
        <begin position="215"/>
        <end position="353"/>
    </location>
</feature>
<name>A8P3E6_COPC7</name>
<dbReference type="InterPro" id="IPR024779">
    <property type="entry name" value="2OGFeDO_JBP1/TET_oxygenase_dom"/>
</dbReference>
<accession>A8P3E6</accession>
<dbReference type="EMBL" id="AACS02000004">
    <property type="protein sequence ID" value="EAU83282.2"/>
    <property type="molecule type" value="Genomic_DNA"/>
</dbReference>
<evidence type="ECO:0000256" key="4">
    <source>
        <dbReference type="ARBA" id="ARBA00023002"/>
    </source>
</evidence>
<sequence length="385" mass="42930">MESSRPPLPPGCRLVQRLACYILRLVREQLSPGHPPTEWPADIPLRLQIECHRIVAVVVRAFRDAEQLEWSVSDFKALQGTLTETQLLARFPPAFPRKRDGTAILKDEPFIIVDKAGRILMWYLPNIISATRREIILDAIKWLSYGPSVSPLSASSPQDRRKHNGTFTESTSDVRSGVATFASCWPTLPGDPEHSKSVYAPSSTFLDPNQGGLDFLERISESLAVLGAILAAINPAQFEAGLDVLASLDAGIIKSGNRELLQRVLKDWSTPFTAFSVVNNRDTEPHRDLKSPSWAYDLLYTDGFYIDGRLEVTSLGVRCRYNPGTVVALIASVFVHGIAPVQGSRVGISQFFRQVMVEQTPFSRLPRPLTFHDYAHFFKGTHFFA</sequence>
<evidence type="ECO:0000256" key="2">
    <source>
        <dbReference type="ARBA" id="ARBA00022723"/>
    </source>
</evidence>
<dbReference type="HOGENOM" id="CLU_039070_8_0_1"/>
<dbReference type="Pfam" id="PF12851">
    <property type="entry name" value="Tet_JBP"/>
    <property type="match status" value="1"/>
</dbReference>
<dbReference type="InParanoid" id="A8P3E6"/>
<gene>
    <name evidence="8" type="ORF">CC1G_13154</name>
</gene>
<evidence type="ECO:0000313" key="9">
    <source>
        <dbReference type="Proteomes" id="UP000001861"/>
    </source>
</evidence>
<dbReference type="GO" id="GO:0051213">
    <property type="term" value="F:dioxygenase activity"/>
    <property type="evidence" value="ECO:0007669"/>
    <property type="project" value="UniProtKB-KW"/>
</dbReference>
<dbReference type="Gene3D" id="3.60.130.30">
    <property type="match status" value="1"/>
</dbReference>
<keyword evidence="4" id="KW-0560">Oxidoreductase</keyword>
<keyword evidence="3" id="KW-0223">Dioxygenase</keyword>
<evidence type="ECO:0000313" key="8">
    <source>
        <dbReference type="EMBL" id="EAU83282.2"/>
    </source>
</evidence>
<feature type="region of interest" description="Disordered" evidence="6">
    <location>
        <begin position="151"/>
        <end position="171"/>
    </location>
</feature>
<dbReference type="OMA" id="IGIRFRY"/>
<evidence type="ECO:0000256" key="1">
    <source>
        <dbReference type="ARBA" id="ARBA00001954"/>
    </source>
</evidence>
<dbReference type="GeneID" id="6015127"/>
<keyword evidence="9" id="KW-1185">Reference proteome</keyword>
<comment type="caution">
    <text evidence="8">The sequence shown here is derived from an EMBL/GenBank/DDBJ whole genome shotgun (WGS) entry which is preliminary data.</text>
</comment>
<dbReference type="KEGG" id="cci:CC1G_13154"/>
<reference evidence="8 9" key="1">
    <citation type="journal article" date="2010" name="Proc. Natl. Acad. Sci. U.S.A.">
        <title>Insights into evolution of multicellular fungi from the assembled chromosomes of the mushroom Coprinopsis cinerea (Coprinus cinereus).</title>
        <authorList>
            <person name="Stajich J.E."/>
            <person name="Wilke S.K."/>
            <person name="Ahren D."/>
            <person name="Au C.H."/>
            <person name="Birren B.W."/>
            <person name="Borodovsky M."/>
            <person name="Burns C."/>
            <person name="Canback B."/>
            <person name="Casselton L.A."/>
            <person name="Cheng C.K."/>
            <person name="Deng J."/>
            <person name="Dietrich F.S."/>
            <person name="Fargo D.C."/>
            <person name="Farman M.L."/>
            <person name="Gathman A.C."/>
            <person name="Goldberg J."/>
            <person name="Guigo R."/>
            <person name="Hoegger P.J."/>
            <person name="Hooker J.B."/>
            <person name="Huggins A."/>
            <person name="James T.Y."/>
            <person name="Kamada T."/>
            <person name="Kilaru S."/>
            <person name="Kodira C."/>
            <person name="Kues U."/>
            <person name="Kupfer D."/>
            <person name="Kwan H.S."/>
            <person name="Lomsadze A."/>
            <person name="Li W."/>
            <person name="Lilly W.W."/>
            <person name="Ma L.J."/>
            <person name="Mackey A.J."/>
            <person name="Manning G."/>
            <person name="Martin F."/>
            <person name="Muraguchi H."/>
            <person name="Natvig D.O."/>
            <person name="Palmerini H."/>
            <person name="Ramesh M.A."/>
            <person name="Rehmeyer C.J."/>
            <person name="Roe B.A."/>
            <person name="Shenoy N."/>
            <person name="Stanke M."/>
            <person name="Ter-Hovhannisyan V."/>
            <person name="Tunlid A."/>
            <person name="Velagapudi R."/>
            <person name="Vision T.J."/>
            <person name="Zeng Q."/>
            <person name="Zolan M.E."/>
            <person name="Pukkila P.J."/>
        </authorList>
    </citation>
    <scope>NUCLEOTIDE SEQUENCE [LARGE SCALE GENOMIC DNA]</scope>
    <source>
        <strain evidence="9">Okayama-7 / 130 / ATCC MYA-4618 / FGSC 9003</strain>
    </source>
</reference>
<keyword evidence="2" id="KW-0479">Metal-binding</keyword>
<evidence type="ECO:0000256" key="6">
    <source>
        <dbReference type="SAM" id="MobiDB-lite"/>
    </source>
</evidence>
<dbReference type="AlphaFoldDB" id="A8P3E6"/>
<dbReference type="Proteomes" id="UP000001861">
    <property type="component" value="Unassembled WGS sequence"/>
</dbReference>
<dbReference type="GO" id="GO:0046872">
    <property type="term" value="F:metal ion binding"/>
    <property type="evidence" value="ECO:0007669"/>
    <property type="project" value="UniProtKB-KW"/>
</dbReference>
<evidence type="ECO:0000259" key="7">
    <source>
        <dbReference type="Pfam" id="PF12851"/>
    </source>
</evidence>
<keyword evidence="5" id="KW-0408">Iron</keyword>
<organism evidence="8 9">
    <name type="scientific">Coprinopsis cinerea (strain Okayama-7 / 130 / ATCC MYA-4618 / FGSC 9003)</name>
    <name type="common">Inky cap fungus</name>
    <name type="synonym">Hormographiella aspergillata</name>
    <dbReference type="NCBI Taxonomy" id="240176"/>
    <lineage>
        <taxon>Eukaryota</taxon>
        <taxon>Fungi</taxon>
        <taxon>Dikarya</taxon>
        <taxon>Basidiomycota</taxon>
        <taxon>Agaricomycotina</taxon>
        <taxon>Agaricomycetes</taxon>
        <taxon>Agaricomycetidae</taxon>
        <taxon>Agaricales</taxon>
        <taxon>Agaricineae</taxon>
        <taxon>Psathyrellaceae</taxon>
        <taxon>Coprinopsis</taxon>
    </lineage>
</organism>
<dbReference type="OrthoDB" id="3200752at2759"/>
<dbReference type="VEuPathDB" id="FungiDB:CC1G_13154"/>
<evidence type="ECO:0000256" key="5">
    <source>
        <dbReference type="ARBA" id="ARBA00023004"/>
    </source>
</evidence>
<evidence type="ECO:0000256" key="3">
    <source>
        <dbReference type="ARBA" id="ARBA00022964"/>
    </source>
</evidence>
<protein>
    <recommendedName>
        <fullName evidence="7">2OGFeDO JBP1/TET oxygenase domain-containing protein</fullName>
    </recommendedName>
</protein>